<feature type="region of interest" description="Disordered" evidence="1">
    <location>
        <begin position="56"/>
        <end position="121"/>
    </location>
</feature>
<accession>A0AAW0B613</accession>
<evidence type="ECO:0000313" key="3">
    <source>
        <dbReference type="Proteomes" id="UP001383192"/>
    </source>
</evidence>
<dbReference type="AlphaFoldDB" id="A0AAW0B613"/>
<dbReference type="EMBL" id="JAYKXP010000174">
    <property type="protein sequence ID" value="KAK7021126.1"/>
    <property type="molecule type" value="Genomic_DNA"/>
</dbReference>
<proteinExistence type="predicted"/>
<feature type="compositionally biased region" description="Basic and acidic residues" evidence="1">
    <location>
        <begin position="7"/>
        <end position="17"/>
    </location>
</feature>
<reference evidence="2 3" key="1">
    <citation type="submission" date="2024-01" db="EMBL/GenBank/DDBJ databases">
        <title>A draft genome for a cacao thread blight-causing isolate of Paramarasmius palmivorus.</title>
        <authorList>
            <person name="Baruah I.K."/>
            <person name="Bukari Y."/>
            <person name="Amoako-Attah I."/>
            <person name="Meinhardt L.W."/>
            <person name="Bailey B.A."/>
            <person name="Cohen S.P."/>
        </authorList>
    </citation>
    <scope>NUCLEOTIDE SEQUENCE [LARGE SCALE GENOMIC DNA]</scope>
    <source>
        <strain evidence="2 3">GH-12</strain>
    </source>
</reference>
<sequence length="121" mass="13375">MTKPSAKRSDVPRKTSENEPVSVVQHHYHYHYDKCTFYVNPVLPPLVPPPFSMVVPPPPPPNLAPPAADYNQVPINHPVQQVPDAPRFQSPPKQPAATAKRTNPRSAYSDPGVFTVHGRGK</sequence>
<gene>
    <name evidence="2" type="ORF">VNI00_017486</name>
</gene>
<evidence type="ECO:0000256" key="1">
    <source>
        <dbReference type="SAM" id="MobiDB-lite"/>
    </source>
</evidence>
<evidence type="ECO:0000313" key="2">
    <source>
        <dbReference type="EMBL" id="KAK7021126.1"/>
    </source>
</evidence>
<comment type="caution">
    <text evidence="2">The sequence shown here is derived from an EMBL/GenBank/DDBJ whole genome shotgun (WGS) entry which is preliminary data.</text>
</comment>
<keyword evidence="3" id="KW-1185">Reference proteome</keyword>
<organism evidence="2 3">
    <name type="scientific">Paramarasmius palmivorus</name>
    <dbReference type="NCBI Taxonomy" id="297713"/>
    <lineage>
        <taxon>Eukaryota</taxon>
        <taxon>Fungi</taxon>
        <taxon>Dikarya</taxon>
        <taxon>Basidiomycota</taxon>
        <taxon>Agaricomycotina</taxon>
        <taxon>Agaricomycetes</taxon>
        <taxon>Agaricomycetidae</taxon>
        <taxon>Agaricales</taxon>
        <taxon>Marasmiineae</taxon>
        <taxon>Marasmiaceae</taxon>
        <taxon>Paramarasmius</taxon>
    </lineage>
</organism>
<name>A0AAW0B613_9AGAR</name>
<dbReference type="Proteomes" id="UP001383192">
    <property type="component" value="Unassembled WGS sequence"/>
</dbReference>
<feature type="region of interest" description="Disordered" evidence="1">
    <location>
        <begin position="1"/>
        <end position="23"/>
    </location>
</feature>
<protein>
    <submittedName>
        <fullName evidence="2">Uncharacterized protein</fullName>
    </submittedName>
</protein>